<evidence type="ECO:0000313" key="4">
    <source>
        <dbReference type="Proteomes" id="UP000471298"/>
    </source>
</evidence>
<accession>A0A6N7ETJ9</accession>
<dbReference type="PROSITE" id="PS51257">
    <property type="entry name" value="PROKAR_LIPOPROTEIN"/>
    <property type="match status" value="1"/>
</dbReference>
<dbReference type="InterPro" id="IPR007484">
    <property type="entry name" value="Peptidase_M28"/>
</dbReference>
<reference evidence="3 4" key="1">
    <citation type="submission" date="2019-10" db="EMBL/GenBank/DDBJ databases">
        <title>Cardiobacteriales fam. a chemoheterotrophic member of the order Cardiobacteriales, and proposal of Cardiobacteriales fam. nov.</title>
        <authorList>
            <person name="Wang C."/>
        </authorList>
    </citation>
    <scope>NUCLEOTIDE SEQUENCE [LARGE SCALE GENOMIC DNA]</scope>
    <source>
        <strain evidence="3 4">ML27</strain>
    </source>
</reference>
<dbReference type="Pfam" id="PF04389">
    <property type="entry name" value="Peptidase_M28"/>
    <property type="match status" value="1"/>
</dbReference>
<feature type="domain" description="Peptidase M28" evidence="2">
    <location>
        <begin position="113"/>
        <end position="309"/>
    </location>
</feature>
<dbReference type="InParanoid" id="A0A6N7ETJ9"/>
<organism evidence="3 4">
    <name type="scientific">Ostreibacterium oceani</name>
    <dbReference type="NCBI Taxonomy" id="2654998"/>
    <lineage>
        <taxon>Bacteria</taxon>
        <taxon>Pseudomonadati</taxon>
        <taxon>Pseudomonadota</taxon>
        <taxon>Gammaproteobacteria</taxon>
        <taxon>Cardiobacteriales</taxon>
        <taxon>Ostreibacteriaceae</taxon>
        <taxon>Ostreibacterium</taxon>
    </lineage>
</organism>
<dbReference type="GO" id="GO:0008235">
    <property type="term" value="F:metalloexopeptidase activity"/>
    <property type="evidence" value="ECO:0007669"/>
    <property type="project" value="InterPro"/>
</dbReference>
<evidence type="ECO:0000259" key="2">
    <source>
        <dbReference type="Pfam" id="PF04389"/>
    </source>
</evidence>
<evidence type="ECO:0000313" key="3">
    <source>
        <dbReference type="EMBL" id="MPV85881.1"/>
    </source>
</evidence>
<dbReference type="Proteomes" id="UP000471298">
    <property type="component" value="Unassembled WGS sequence"/>
</dbReference>
<name>A0A6N7ETJ9_9GAMM</name>
<dbReference type="PANTHER" id="PTHR12147">
    <property type="entry name" value="METALLOPEPTIDASE M28 FAMILY MEMBER"/>
    <property type="match status" value="1"/>
</dbReference>
<feature type="signal peptide" evidence="1">
    <location>
        <begin position="1"/>
        <end position="26"/>
    </location>
</feature>
<sequence>MNKIPIILRLLAITLLSFITACSQHTSENTKKTKFYQNPSSSINYYYDTEQLIHHIKELSSDAYQGRRTDTPASLLAQDYIINHFIKSGIIPLYESYKQKFEFESDKKIKATNIIGYINGSEYSNDYIVLSAHYDHLGVYGDVIYNGADDNASGVGALLAFAQYFKKNPPKHNVIIAAFDAEELGMKGAEFFVENSIDENKNIVLNINMDMISRSVDNQLFVVGTRYNPYLIPVINGIDAVGNVEILIGHEGMTPDDDWTYSGDHSAFHRAGIPFIYFGVEDHPDYHQPTDTFNRIDQAFYKDAVQAIIMIFKRLDK</sequence>
<dbReference type="Gene3D" id="3.40.630.10">
    <property type="entry name" value="Zn peptidases"/>
    <property type="match status" value="1"/>
</dbReference>
<comment type="caution">
    <text evidence="3">The sequence shown here is derived from an EMBL/GenBank/DDBJ whole genome shotgun (WGS) entry which is preliminary data.</text>
</comment>
<dbReference type="RefSeq" id="WP_152809567.1">
    <property type="nucleotide sequence ID" value="NZ_WHNW01000003.1"/>
</dbReference>
<gene>
    <name evidence="3" type="ORF">GCU85_03895</name>
</gene>
<dbReference type="GO" id="GO:0006508">
    <property type="term" value="P:proteolysis"/>
    <property type="evidence" value="ECO:0007669"/>
    <property type="project" value="InterPro"/>
</dbReference>
<dbReference type="InterPro" id="IPR045175">
    <property type="entry name" value="M28_fam"/>
</dbReference>
<protein>
    <submittedName>
        <fullName evidence="3">M28 family peptidase</fullName>
    </submittedName>
</protein>
<evidence type="ECO:0000256" key="1">
    <source>
        <dbReference type="SAM" id="SignalP"/>
    </source>
</evidence>
<dbReference type="SUPFAM" id="SSF53187">
    <property type="entry name" value="Zn-dependent exopeptidases"/>
    <property type="match status" value="1"/>
</dbReference>
<keyword evidence="1" id="KW-0732">Signal</keyword>
<keyword evidence="4" id="KW-1185">Reference proteome</keyword>
<dbReference type="EMBL" id="WHNW01000003">
    <property type="protein sequence ID" value="MPV85881.1"/>
    <property type="molecule type" value="Genomic_DNA"/>
</dbReference>
<proteinExistence type="predicted"/>
<dbReference type="PANTHER" id="PTHR12147:SF26">
    <property type="entry name" value="PEPTIDASE M28 DOMAIN-CONTAINING PROTEIN"/>
    <property type="match status" value="1"/>
</dbReference>
<feature type="chain" id="PRO_5026979953" evidence="1">
    <location>
        <begin position="27"/>
        <end position="317"/>
    </location>
</feature>
<dbReference type="AlphaFoldDB" id="A0A6N7ETJ9"/>